<proteinExistence type="predicted"/>
<accession>A0A448XQS5</accession>
<reference evidence="1" key="1">
    <citation type="submission" date="2018-11" db="EMBL/GenBank/DDBJ databases">
        <authorList>
            <consortium name="Pathogen Informatics"/>
        </authorList>
    </citation>
    <scope>NUCLEOTIDE SEQUENCE</scope>
</reference>
<feature type="non-terminal residue" evidence="1">
    <location>
        <position position="1"/>
    </location>
</feature>
<name>A0A448XQS5_9PLAT</name>
<gene>
    <name evidence="1" type="ORF">PXEA_LOCUS36035</name>
</gene>
<dbReference type="EMBL" id="CAAALY010275339">
    <property type="protein sequence ID" value="VEL42595.1"/>
    <property type="molecule type" value="Genomic_DNA"/>
</dbReference>
<dbReference type="AlphaFoldDB" id="A0A448XQS5"/>
<dbReference type="Proteomes" id="UP000784294">
    <property type="component" value="Unassembled WGS sequence"/>
</dbReference>
<comment type="caution">
    <text evidence="1">The sequence shown here is derived from an EMBL/GenBank/DDBJ whole genome shotgun (WGS) entry which is preliminary data.</text>
</comment>
<evidence type="ECO:0000313" key="1">
    <source>
        <dbReference type="EMBL" id="VEL42595.1"/>
    </source>
</evidence>
<organism evidence="1 2">
    <name type="scientific">Protopolystoma xenopodis</name>
    <dbReference type="NCBI Taxonomy" id="117903"/>
    <lineage>
        <taxon>Eukaryota</taxon>
        <taxon>Metazoa</taxon>
        <taxon>Spiralia</taxon>
        <taxon>Lophotrochozoa</taxon>
        <taxon>Platyhelminthes</taxon>
        <taxon>Monogenea</taxon>
        <taxon>Polyopisthocotylea</taxon>
        <taxon>Polystomatidea</taxon>
        <taxon>Polystomatidae</taxon>
        <taxon>Protopolystoma</taxon>
    </lineage>
</organism>
<evidence type="ECO:0000313" key="2">
    <source>
        <dbReference type="Proteomes" id="UP000784294"/>
    </source>
</evidence>
<protein>
    <submittedName>
        <fullName evidence="1">Uncharacterized protein</fullName>
    </submittedName>
</protein>
<sequence length="132" mass="14641">EIANLHSRIDHLLLRLKPSSFRPPEFEHDAFSAVYTETEADPYLETDIDIVDSSEDEEADNYESNGAETSRRSLIGVPCSTLKPVTSVWDHLGMTGLAKIPPLATTVQLNDFARADADSTYQEPINYVSEGI</sequence>
<keyword evidence="2" id="KW-1185">Reference proteome</keyword>